<evidence type="ECO:0000313" key="2">
    <source>
        <dbReference type="Proteomes" id="UP000251889"/>
    </source>
</evidence>
<dbReference type="Proteomes" id="UP000251889">
    <property type="component" value="Unassembled WGS sequence"/>
</dbReference>
<gene>
    <name evidence="1" type="ORF">DQQ10_15545</name>
</gene>
<dbReference type="OrthoDB" id="9780310at2"/>
<dbReference type="AlphaFoldDB" id="A0A364XZN2"/>
<proteinExistence type="predicted"/>
<dbReference type="RefSeq" id="WP_112747811.1">
    <property type="nucleotide sequence ID" value="NZ_QMFY01000008.1"/>
</dbReference>
<reference evidence="1 2" key="1">
    <citation type="submission" date="2018-06" db="EMBL/GenBank/DDBJ databases">
        <title>Chryseolinea flavus sp. nov., a member of the phylum Bacteroidetes isolated from soil.</title>
        <authorList>
            <person name="Li Y."/>
            <person name="Wang J."/>
        </authorList>
    </citation>
    <scope>NUCLEOTIDE SEQUENCE [LARGE SCALE GENOMIC DNA]</scope>
    <source>
        <strain evidence="1 2">SDU1-6</strain>
    </source>
</reference>
<organism evidence="1 2">
    <name type="scientific">Pseudochryseolinea flava</name>
    <dbReference type="NCBI Taxonomy" id="2059302"/>
    <lineage>
        <taxon>Bacteria</taxon>
        <taxon>Pseudomonadati</taxon>
        <taxon>Bacteroidota</taxon>
        <taxon>Cytophagia</taxon>
        <taxon>Cytophagales</taxon>
        <taxon>Fulvivirgaceae</taxon>
        <taxon>Pseudochryseolinea</taxon>
    </lineage>
</organism>
<protein>
    <submittedName>
        <fullName evidence="1">DUF72 domain-containing protein</fullName>
    </submittedName>
</protein>
<dbReference type="SUPFAM" id="SSF117396">
    <property type="entry name" value="TM1631-like"/>
    <property type="match status" value="1"/>
</dbReference>
<sequence length="247" mass="29269">MKHGNIYIGTSGWHYKHWTGSFYPAGTKPSDQFSLYKEHFNAVEINNSFYRLPSLNVFKKWHAESPEKFLFVVKANRFITHNKKLKDPEESIKRFFDNVKFLRKKLGPILFQLPPSWKKNVVRIESFLEALPKRYRYVFEFRNSTWYDEDIIQALRRHRSAFCIYELAGHLSPVFITADFVYVRLHGPGAGKYQGSYTDKQLAEWSKQCEEWKREGLDVFIFFDNDEKGYAAFNAKAFQKIVSKHKP</sequence>
<dbReference type="InterPro" id="IPR036520">
    <property type="entry name" value="UPF0759_sf"/>
</dbReference>
<comment type="caution">
    <text evidence="1">The sequence shown here is derived from an EMBL/GenBank/DDBJ whole genome shotgun (WGS) entry which is preliminary data.</text>
</comment>
<dbReference type="PANTHER" id="PTHR30348">
    <property type="entry name" value="UNCHARACTERIZED PROTEIN YECE"/>
    <property type="match status" value="1"/>
</dbReference>
<evidence type="ECO:0000313" key="1">
    <source>
        <dbReference type="EMBL" id="RAV99973.1"/>
    </source>
</evidence>
<name>A0A364XZN2_9BACT</name>
<dbReference type="Pfam" id="PF01904">
    <property type="entry name" value="DUF72"/>
    <property type="match status" value="1"/>
</dbReference>
<dbReference type="EMBL" id="QMFY01000008">
    <property type="protein sequence ID" value="RAV99973.1"/>
    <property type="molecule type" value="Genomic_DNA"/>
</dbReference>
<dbReference type="PANTHER" id="PTHR30348:SF4">
    <property type="entry name" value="DUF72 DOMAIN-CONTAINING PROTEIN"/>
    <property type="match status" value="1"/>
</dbReference>
<accession>A0A364XZN2</accession>
<keyword evidence="2" id="KW-1185">Reference proteome</keyword>
<dbReference type="Gene3D" id="3.20.20.410">
    <property type="entry name" value="Protein of unknown function UPF0759"/>
    <property type="match status" value="1"/>
</dbReference>
<dbReference type="InterPro" id="IPR002763">
    <property type="entry name" value="DUF72"/>
</dbReference>